<dbReference type="InterPro" id="IPR036291">
    <property type="entry name" value="NAD(P)-bd_dom_sf"/>
</dbReference>
<comment type="pathway">
    <text evidence="1">Lipid metabolism; butanoate metabolism.</text>
</comment>
<dbReference type="GeneID" id="91470447"/>
<feature type="domain" description="3-hydroxyacyl-CoA dehydrogenase C-terminal" evidence="4">
    <location>
        <begin position="175"/>
        <end position="271"/>
    </location>
</feature>
<comment type="similarity">
    <text evidence="2">Belongs to the 3-hydroxyacyl-CoA dehydrogenase family.</text>
</comment>
<dbReference type="RefSeq" id="WP_189928725.1">
    <property type="nucleotide sequence ID" value="NZ_BMSI01000033.1"/>
</dbReference>
<dbReference type="InterPro" id="IPR013328">
    <property type="entry name" value="6PGD_dom2"/>
</dbReference>
<organism evidence="6 7">
    <name type="scientific">Streptomyces asoensis</name>
    <dbReference type="NCBI Taxonomy" id="249586"/>
    <lineage>
        <taxon>Bacteria</taxon>
        <taxon>Bacillati</taxon>
        <taxon>Actinomycetota</taxon>
        <taxon>Actinomycetes</taxon>
        <taxon>Kitasatosporales</taxon>
        <taxon>Streptomycetaceae</taxon>
        <taxon>Streptomyces</taxon>
    </lineage>
</organism>
<proteinExistence type="inferred from homology"/>
<dbReference type="InterPro" id="IPR006108">
    <property type="entry name" value="3HC_DH_C"/>
</dbReference>
<dbReference type="PANTHER" id="PTHR48075:SF9">
    <property type="entry name" value="3-HYDROXYBUTYRYL-COA DEHYDROGENASE"/>
    <property type="match status" value="1"/>
</dbReference>
<evidence type="ECO:0000256" key="3">
    <source>
        <dbReference type="ARBA" id="ARBA00023002"/>
    </source>
</evidence>
<evidence type="ECO:0000256" key="1">
    <source>
        <dbReference type="ARBA" id="ARBA00005086"/>
    </source>
</evidence>
<dbReference type="EMBL" id="BNEB01000002">
    <property type="protein sequence ID" value="GHI60912.1"/>
    <property type="molecule type" value="Genomic_DNA"/>
</dbReference>
<keyword evidence="7" id="KW-1185">Reference proteome</keyword>
<feature type="domain" description="3-hydroxyacyl-CoA dehydrogenase C-terminal" evidence="4">
    <location>
        <begin position="480"/>
        <end position="573"/>
    </location>
</feature>
<name>A0ABQ3RYG0_9ACTN</name>
<evidence type="ECO:0000313" key="6">
    <source>
        <dbReference type="EMBL" id="GHI60912.1"/>
    </source>
</evidence>
<dbReference type="InterPro" id="IPR008927">
    <property type="entry name" value="6-PGluconate_DH-like_C_sf"/>
</dbReference>
<evidence type="ECO:0000256" key="2">
    <source>
        <dbReference type="ARBA" id="ARBA00009463"/>
    </source>
</evidence>
<dbReference type="SUPFAM" id="SSF48179">
    <property type="entry name" value="6-phosphogluconate dehydrogenase C-terminal domain-like"/>
    <property type="match status" value="2"/>
</dbReference>
<dbReference type="PANTHER" id="PTHR48075">
    <property type="entry name" value="3-HYDROXYACYL-COA DEHYDROGENASE FAMILY PROTEIN"/>
    <property type="match status" value="1"/>
</dbReference>
<reference evidence="7" key="1">
    <citation type="submission" date="2023-07" db="EMBL/GenBank/DDBJ databases">
        <title>Whole genome shotgun sequence of Streptomyces cacaoi subsp. asoensis NBRC 13813.</title>
        <authorList>
            <person name="Komaki H."/>
            <person name="Tamura T."/>
        </authorList>
    </citation>
    <scope>NUCLEOTIDE SEQUENCE [LARGE SCALE GENOMIC DNA]</scope>
    <source>
        <strain evidence="7">NBRC 13813</strain>
    </source>
</reference>
<sequence length="579" mass="59927">MAQTFTRTAVIGVGAVGAALVDLLARAGLPVTAVEADEPSLAAGRRRVAGRAADGAEPPGVRWSTRVADVAGADLVVEAVSERLDAKTAVLGEAARVCGPGTVFATTTSGQSVTEIASLCGTMTRTVGLHLFPAVPTTAVEVVRTPLTERPVQEAVVDLARRLGHTPVGVADRPGFIGGALAMAYLNSAATMYEQRYASREDIDTAMTLGCGLPMGPLAQLDVMGLDVARDTLELLYERTGDRAYAPAPLLSHYVAAGLLGRKAGRGFYDYGSGGATVASSAVGSPSAEGGPSTRPVRTVGVVGSGTMGAGIAEVCIRAGHATVLVARSDAKAKGAVLAVERSLERAVGRGKVTRQDADAALGRLVAVSQLEALDECDLVVEAVVEDLTVKRGLFADLGRTCRPDAVLASSTSGLPIIECATATGRPENVLGMHFFNPAPVMRLVEVVRTALTSDRTAGIAHAAAAAMGKRPVGCADRAGFIVNALLFPYLNRAIRLVEEQAITPDDVDAVMTGGHGYPMGPLKLLDVVGLDVSLQIQRTLHDTFLDASLAPARYLEHLVRAGHLGNKTGQGFRVHAGR</sequence>
<comment type="caution">
    <text evidence="6">The sequence shown here is derived from an EMBL/GenBank/DDBJ whole genome shotgun (WGS) entry which is preliminary data.</text>
</comment>
<dbReference type="Gene3D" id="1.10.1040.10">
    <property type="entry name" value="N-(1-d-carboxylethyl)-l-norvaline Dehydrogenase, domain 2"/>
    <property type="match status" value="2"/>
</dbReference>
<keyword evidence="3" id="KW-0560">Oxidoreductase</keyword>
<dbReference type="Proteomes" id="UP000649259">
    <property type="component" value="Unassembled WGS sequence"/>
</dbReference>
<dbReference type="Pfam" id="PF02737">
    <property type="entry name" value="3HCDH_N"/>
    <property type="match status" value="2"/>
</dbReference>
<evidence type="ECO:0000313" key="7">
    <source>
        <dbReference type="Proteomes" id="UP000649259"/>
    </source>
</evidence>
<gene>
    <name evidence="6" type="ORF">Saso_25620</name>
</gene>
<evidence type="ECO:0000259" key="5">
    <source>
        <dbReference type="Pfam" id="PF02737"/>
    </source>
</evidence>
<dbReference type="Pfam" id="PF00725">
    <property type="entry name" value="3HCDH"/>
    <property type="match status" value="2"/>
</dbReference>
<evidence type="ECO:0000259" key="4">
    <source>
        <dbReference type="Pfam" id="PF00725"/>
    </source>
</evidence>
<dbReference type="Gene3D" id="3.40.50.720">
    <property type="entry name" value="NAD(P)-binding Rossmann-like Domain"/>
    <property type="match status" value="2"/>
</dbReference>
<feature type="domain" description="3-hydroxyacyl-CoA dehydrogenase NAD binding" evidence="5">
    <location>
        <begin position="299"/>
        <end position="477"/>
    </location>
</feature>
<accession>A0ABQ3RYG0</accession>
<dbReference type="InterPro" id="IPR006176">
    <property type="entry name" value="3-OHacyl-CoA_DH_NAD-bd"/>
</dbReference>
<dbReference type="SUPFAM" id="SSF51735">
    <property type="entry name" value="NAD(P)-binding Rossmann-fold domains"/>
    <property type="match status" value="2"/>
</dbReference>
<feature type="domain" description="3-hydroxyacyl-CoA dehydrogenase NAD binding" evidence="5">
    <location>
        <begin position="8"/>
        <end position="172"/>
    </location>
</feature>
<protein>
    <submittedName>
        <fullName evidence="6">Oxidoreductase</fullName>
    </submittedName>
</protein>